<keyword evidence="3" id="KW-0677">Repeat</keyword>
<dbReference type="Pfam" id="PF02010">
    <property type="entry name" value="REJ"/>
    <property type="match status" value="1"/>
</dbReference>
<keyword evidence="2 7" id="KW-0812">Transmembrane</keyword>
<proteinExistence type="predicted"/>
<keyword evidence="4 7" id="KW-1133">Transmembrane helix</keyword>
<name>D7FJB6_ECTSI</name>
<dbReference type="InParanoid" id="D7FJB6"/>
<evidence type="ECO:0000313" key="9">
    <source>
        <dbReference type="EMBL" id="CBJ29022.1"/>
    </source>
</evidence>
<dbReference type="InterPro" id="IPR002859">
    <property type="entry name" value="PKD/REJ-like"/>
</dbReference>
<protein>
    <recommendedName>
        <fullName evidence="8">PKD/REJ-like domain-containing protein</fullName>
    </recommendedName>
</protein>
<feature type="transmembrane region" description="Helical" evidence="7">
    <location>
        <begin position="1132"/>
        <end position="1153"/>
    </location>
</feature>
<evidence type="ECO:0000256" key="4">
    <source>
        <dbReference type="ARBA" id="ARBA00022989"/>
    </source>
</evidence>
<feature type="transmembrane region" description="Helical" evidence="7">
    <location>
        <begin position="1107"/>
        <end position="1126"/>
    </location>
</feature>
<dbReference type="PANTHER" id="PTHR46730">
    <property type="entry name" value="POLYCYSTIN-1"/>
    <property type="match status" value="1"/>
</dbReference>
<dbReference type="EMBL" id="FN649751">
    <property type="protein sequence ID" value="CBJ29022.1"/>
    <property type="molecule type" value="Genomic_DNA"/>
</dbReference>
<evidence type="ECO:0000256" key="7">
    <source>
        <dbReference type="SAM" id="Phobius"/>
    </source>
</evidence>
<feature type="transmembrane region" description="Helical" evidence="7">
    <location>
        <begin position="979"/>
        <end position="999"/>
    </location>
</feature>
<dbReference type="OrthoDB" id="167314at2759"/>
<sequence length="1427" mass="150292">MEALMFFFQHPVLAPTLTPTPAPTTAPPLAPTPAPTPAPTTAPPLAPTPSPKLAPTLAPSPAPTPGLTPGLWCYGTRCFGSACSVDNLLNGDTVASLGSAPSCSWKDESTVTIIFGTGSVVVQARTPPPELSSAWFSDTGQQVLIQFEGSASSQDINGSYAVVPCGEAFSEASAATLGVGCASQFTSSSILTIGAFLSSAAGCVVVGPASEPNPPVVDISAPEVVGCCDDLILEGIAIFPSTGFTCNWTVGIVDGNQSFDLADAGAQNGLVVTLPSASLGEGSTYWFSLRVTTGLGSWSDAIVEVFKSTDALPALKIAGSASWKQWRGLPLTVRTEVTSPRSQDDNVTYTWTLASEYSATEDFPPVTLTKGRNPSVLKLPAYSLGHAGSIYVFRVTVAGSTPSTTSATATVEVISGALIAHIFGGTTRRVGVMQAILRKYNPSEKVVLQGCASPSAEELCSSSTSSLFKLEWKPESGNVDLSNGWDDVFSTTTSDRVLVVRKGVLGAGRTYTFSLSATDTSGQEGYAEFSFETNAPPAGGHVESNTSSATAGVDGVRLQSVGWTDDVDDLPFTHSFGFVHGYQQVATIASESVLVNRLSSSWSASPTLRTKIPSGLADDGYNVTILVSVSDSLGSTASTNLGADGTPMIIASTPPEQENLVGLIVDAYLSLETSSSSVVAGSQTLAGALVSFADDGVLSDLTLAEVTEAVRDMAETAIELGETLDDASALALVSMLSVLFVGQSPSVPSSASTAVTSDTALLRKEDSLAVLAEVGLAMATDAEAGEELDEISAGDLAMQPARAHPIDMSATTISAGGFGAQVEFDAWDSAVDSNEDLDNTRTFAVAVFNSTTSGLDGVTVIDAWDSTGAPEYQFPRPVGVSMALPETLSTGPEVEGENSLSHVGCAYWSEDSGDWKTDGMVLAALGAALDNTHSVVLECATFHLSAFAGREDSTTPTWSTADLTDFSILAEYGAESWEALLFLGCVAAVLLGPATWFALKDAGMDQQREHVEALRDTYLARGKSRREVRPLKKRVAERAKASRETLVKSQSHASDYFGYHQISVQRKEKAMGKVVVESLLFNHSWRHLSGSPTAHFKRTLLTRPQHLVLLLTDWMSAIVLQALFYGKSQFGVEMAVVSALFMLPAGVVFPALLRVANTPPASQTLQRPVSLEEQPERTAEYRTDRRQVEQEKTDDGFLATLQQGDATRRVGFQEQHRPPRKASPIRMFTAIEAQGTASPFLKPKPNAAVVETAAYLDVVEMQKALLLVYVPLPILLAMLVSEVLSVSREAEADGGDEYAVLHNMVTSLSLASSVLCMVSAFSVMSRSARTMRKATAFQGVVAPGMALCGVLLLGSSVFIAAGAVLGAVITLVGAYLVGIQRKYEEILSDLIEGDLVAAWSNPTREMHKAAETIQCCFRCKTVAYVSA</sequence>
<evidence type="ECO:0000259" key="8">
    <source>
        <dbReference type="Pfam" id="PF02010"/>
    </source>
</evidence>
<dbReference type="STRING" id="2880.D7FJB6"/>
<comment type="subcellular location">
    <subcellularLocation>
        <location evidence="1">Membrane</location>
    </subcellularLocation>
</comment>
<dbReference type="PANTHER" id="PTHR46730:SF1">
    <property type="entry name" value="PLAT DOMAIN-CONTAINING PROTEIN"/>
    <property type="match status" value="1"/>
</dbReference>
<feature type="transmembrane region" description="Helical" evidence="7">
    <location>
        <begin position="1359"/>
        <end position="1378"/>
    </location>
</feature>
<evidence type="ECO:0000313" key="10">
    <source>
        <dbReference type="Proteomes" id="UP000002630"/>
    </source>
</evidence>
<feature type="domain" description="PKD/REJ-like" evidence="8">
    <location>
        <begin position="329"/>
        <end position="648"/>
    </location>
</feature>
<feature type="transmembrane region" description="Helical" evidence="7">
    <location>
        <begin position="1304"/>
        <end position="1324"/>
    </location>
</feature>
<keyword evidence="5 7" id="KW-0472">Membrane</keyword>
<organism evidence="9 10">
    <name type="scientific">Ectocarpus siliculosus</name>
    <name type="common">Brown alga</name>
    <name type="synonym">Conferva siliculosa</name>
    <dbReference type="NCBI Taxonomy" id="2880"/>
    <lineage>
        <taxon>Eukaryota</taxon>
        <taxon>Sar</taxon>
        <taxon>Stramenopiles</taxon>
        <taxon>Ochrophyta</taxon>
        <taxon>PX clade</taxon>
        <taxon>Phaeophyceae</taxon>
        <taxon>Ectocarpales</taxon>
        <taxon>Ectocarpaceae</taxon>
        <taxon>Ectocarpus</taxon>
    </lineage>
</organism>
<accession>D7FJB6</accession>
<dbReference type="GO" id="GO:0006816">
    <property type="term" value="P:calcium ion transport"/>
    <property type="evidence" value="ECO:0007669"/>
    <property type="project" value="TreeGrafter"/>
</dbReference>
<evidence type="ECO:0000256" key="3">
    <source>
        <dbReference type="ARBA" id="ARBA00022737"/>
    </source>
</evidence>
<feature type="transmembrane region" description="Helical" evidence="7">
    <location>
        <begin position="1264"/>
        <end position="1284"/>
    </location>
</feature>
<evidence type="ECO:0000256" key="2">
    <source>
        <dbReference type="ARBA" id="ARBA00022692"/>
    </source>
</evidence>
<feature type="region of interest" description="Disordered" evidence="6">
    <location>
        <begin position="18"/>
        <end position="61"/>
    </location>
</feature>
<reference evidence="9 10" key="1">
    <citation type="journal article" date="2010" name="Nature">
        <title>The Ectocarpus genome and the independent evolution of multicellularity in brown algae.</title>
        <authorList>
            <person name="Cock J.M."/>
            <person name="Sterck L."/>
            <person name="Rouze P."/>
            <person name="Scornet D."/>
            <person name="Allen A.E."/>
            <person name="Amoutzias G."/>
            <person name="Anthouard V."/>
            <person name="Artiguenave F."/>
            <person name="Aury J.M."/>
            <person name="Badger J.H."/>
            <person name="Beszteri B."/>
            <person name="Billiau K."/>
            <person name="Bonnet E."/>
            <person name="Bothwell J.H."/>
            <person name="Bowler C."/>
            <person name="Boyen C."/>
            <person name="Brownlee C."/>
            <person name="Carrano C.J."/>
            <person name="Charrier B."/>
            <person name="Cho G.Y."/>
            <person name="Coelho S.M."/>
            <person name="Collen J."/>
            <person name="Corre E."/>
            <person name="Da Silva C."/>
            <person name="Delage L."/>
            <person name="Delaroque N."/>
            <person name="Dittami S.M."/>
            <person name="Doulbeau S."/>
            <person name="Elias M."/>
            <person name="Farnham G."/>
            <person name="Gachon C.M."/>
            <person name="Gschloessl B."/>
            <person name="Heesch S."/>
            <person name="Jabbari K."/>
            <person name="Jubin C."/>
            <person name="Kawai H."/>
            <person name="Kimura K."/>
            <person name="Kloareg B."/>
            <person name="Kupper F.C."/>
            <person name="Lang D."/>
            <person name="Le Bail A."/>
            <person name="Leblanc C."/>
            <person name="Lerouge P."/>
            <person name="Lohr M."/>
            <person name="Lopez P.J."/>
            <person name="Martens C."/>
            <person name="Maumus F."/>
            <person name="Michel G."/>
            <person name="Miranda-Saavedra D."/>
            <person name="Morales J."/>
            <person name="Moreau H."/>
            <person name="Motomura T."/>
            <person name="Nagasato C."/>
            <person name="Napoli C.A."/>
            <person name="Nelson D.R."/>
            <person name="Nyvall-Collen P."/>
            <person name="Peters A.F."/>
            <person name="Pommier C."/>
            <person name="Potin P."/>
            <person name="Poulain J."/>
            <person name="Quesneville H."/>
            <person name="Read B."/>
            <person name="Rensing S.A."/>
            <person name="Ritter A."/>
            <person name="Rousvoal S."/>
            <person name="Samanta M."/>
            <person name="Samson G."/>
            <person name="Schroeder D.C."/>
            <person name="Segurens B."/>
            <person name="Strittmatter M."/>
            <person name="Tonon T."/>
            <person name="Tregear J.W."/>
            <person name="Valentin K."/>
            <person name="von Dassow P."/>
            <person name="Yamagishi T."/>
            <person name="Van de Peer Y."/>
            <person name="Wincker P."/>
        </authorList>
    </citation>
    <scope>NUCLEOTIDE SEQUENCE [LARGE SCALE GENOMIC DNA]</scope>
    <source>
        <strain evidence="10">Ec32 / CCAP1310/4</strain>
    </source>
</reference>
<dbReference type="Proteomes" id="UP000002630">
    <property type="component" value="Linkage Group LG26"/>
</dbReference>
<dbReference type="GO" id="GO:0005261">
    <property type="term" value="F:monoatomic cation channel activity"/>
    <property type="evidence" value="ECO:0007669"/>
    <property type="project" value="TreeGrafter"/>
</dbReference>
<dbReference type="EMBL" id="FN647939">
    <property type="protein sequence ID" value="CBJ29022.1"/>
    <property type="molecule type" value="Genomic_DNA"/>
</dbReference>
<evidence type="ECO:0000256" key="6">
    <source>
        <dbReference type="SAM" id="MobiDB-lite"/>
    </source>
</evidence>
<evidence type="ECO:0000256" key="5">
    <source>
        <dbReference type="ARBA" id="ARBA00023136"/>
    </source>
</evidence>
<dbReference type="GO" id="GO:0005886">
    <property type="term" value="C:plasma membrane"/>
    <property type="evidence" value="ECO:0007669"/>
    <property type="project" value="TreeGrafter"/>
</dbReference>
<evidence type="ECO:0000256" key="1">
    <source>
        <dbReference type="ARBA" id="ARBA00004370"/>
    </source>
</evidence>
<keyword evidence="10" id="KW-1185">Reference proteome</keyword>
<feature type="transmembrane region" description="Helical" evidence="7">
    <location>
        <begin position="1336"/>
        <end position="1353"/>
    </location>
</feature>
<gene>
    <name evidence="9" type="ORF">Esi_0130_0068</name>
</gene>